<dbReference type="GO" id="GO:0004553">
    <property type="term" value="F:hydrolase activity, hydrolyzing O-glycosyl compounds"/>
    <property type="evidence" value="ECO:0007669"/>
    <property type="project" value="InterPro"/>
</dbReference>
<dbReference type="Gene3D" id="3.20.20.80">
    <property type="entry name" value="Glycosidases"/>
    <property type="match status" value="1"/>
</dbReference>
<dbReference type="CDD" id="cd06543">
    <property type="entry name" value="GH18_PF-ChiA-like"/>
    <property type="match status" value="1"/>
</dbReference>
<proteinExistence type="predicted"/>
<evidence type="ECO:0000259" key="3">
    <source>
        <dbReference type="PROSITE" id="PS50093"/>
    </source>
</evidence>
<evidence type="ECO:0000256" key="2">
    <source>
        <dbReference type="SAM" id="MobiDB-lite"/>
    </source>
</evidence>
<feature type="region of interest" description="Disordered" evidence="2">
    <location>
        <begin position="164"/>
        <end position="183"/>
    </location>
</feature>
<protein>
    <submittedName>
        <fullName evidence="4">Chitodextrinase</fullName>
    </submittedName>
</protein>
<dbReference type="Gene3D" id="2.10.10.20">
    <property type="entry name" value="Carbohydrate-binding module superfamily 5/12"/>
    <property type="match status" value="1"/>
</dbReference>
<dbReference type="SUPFAM" id="SSF51055">
    <property type="entry name" value="Carbohydrate binding domain"/>
    <property type="match status" value="1"/>
</dbReference>
<dbReference type="RefSeq" id="WP_074793188.1">
    <property type="nucleotide sequence ID" value="NZ_FOAD01000003.1"/>
</dbReference>
<dbReference type="PANTHER" id="PTHR42976">
    <property type="entry name" value="BIFUNCTIONAL CHITINASE/LYSOZYME-RELATED"/>
    <property type="match status" value="1"/>
</dbReference>
<dbReference type="Gene3D" id="2.60.40.10">
    <property type="entry name" value="Immunoglobulins"/>
    <property type="match status" value="1"/>
</dbReference>
<name>A0A1H7MYP5_HALLR</name>
<reference evidence="4 5" key="1">
    <citation type="submission" date="2016-10" db="EMBL/GenBank/DDBJ databases">
        <authorList>
            <person name="de Groot N.N."/>
        </authorList>
    </citation>
    <scope>NUCLEOTIDE SEQUENCE [LARGE SCALE GENOMIC DNA]</scope>
    <source>
        <strain evidence="4 5">CDM_5</strain>
    </source>
</reference>
<accession>A0A1H7MYP5</accession>
<dbReference type="InterPro" id="IPR052750">
    <property type="entry name" value="GH18_Chitinase"/>
</dbReference>
<dbReference type="InterPro" id="IPR017853">
    <property type="entry name" value="GH"/>
</dbReference>
<dbReference type="Proteomes" id="UP000183894">
    <property type="component" value="Unassembled WGS sequence"/>
</dbReference>
<dbReference type="InterPro" id="IPR000601">
    <property type="entry name" value="PKD_dom"/>
</dbReference>
<dbReference type="PROSITE" id="PS50093">
    <property type="entry name" value="PKD"/>
    <property type="match status" value="1"/>
</dbReference>
<organism evidence="4 5">
    <name type="scientific">Haloferax larsenii</name>
    <dbReference type="NCBI Taxonomy" id="302484"/>
    <lineage>
        <taxon>Archaea</taxon>
        <taxon>Methanobacteriati</taxon>
        <taxon>Methanobacteriota</taxon>
        <taxon>Stenosarchaea group</taxon>
        <taxon>Halobacteria</taxon>
        <taxon>Halobacteriales</taxon>
        <taxon>Haloferacaceae</taxon>
        <taxon>Haloferax</taxon>
    </lineage>
</organism>
<dbReference type="SUPFAM" id="SSF51445">
    <property type="entry name" value="(Trans)glycosidases"/>
    <property type="match status" value="1"/>
</dbReference>
<dbReference type="SMART" id="SM00089">
    <property type="entry name" value="PKD"/>
    <property type="match status" value="1"/>
</dbReference>
<dbReference type="InterPro" id="IPR013783">
    <property type="entry name" value="Ig-like_fold"/>
</dbReference>
<dbReference type="InterPro" id="IPR036573">
    <property type="entry name" value="CBM_sf_5/12"/>
</dbReference>
<dbReference type="EMBL" id="FOAD01000003">
    <property type="protein sequence ID" value="SEL16390.1"/>
    <property type="molecule type" value="Genomic_DNA"/>
</dbReference>
<feature type="domain" description="PKD" evidence="3">
    <location>
        <begin position="91"/>
        <end position="176"/>
    </location>
</feature>
<dbReference type="GO" id="GO:0030246">
    <property type="term" value="F:carbohydrate binding"/>
    <property type="evidence" value="ECO:0007669"/>
    <property type="project" value="InterPro"/>
</dbReference>
<dbReference type="GO" id="GO:0005975">
    <property type="term" value="P:carbohydrate metabolic process"/>
    <property type="evidence" value="ECO:0007669"/>
    <property type="project" value="InterPro"/>
</dbReference>
<dbReference type="SMART" id="SM00495">
    <property type="entry name" value="ChtBD3"/>
    <property type="match status" value="1"/>
</dbReference>
<dbReference type="GO" id="GO:0005576">
    <property type="term" value="C:extracellular region"/>
    <property type="evidence" value="ECO:0007669"/>
    <property type="project" value="InterPro"/>
</dbReference>
<evidence type="ECO:0000256" key="1">
    <source>
        <dbReference type="ARBA" id="ARBA00022801"/>
    </source>
</evidence>
<dbReference type="InterPro" id="IPR035986">
    <property type="entry name" value="PKD_dom_sf"/>
</dbReference>
<dbReference type="PANTHER" id="PTHR42976:SF1">
    <property type="entry name" value="GH18 DOMAIN-CONTAINING PROTEIN-RELATED"/>
    <property type="match status" value="1"/>
</dbReference>
<evidence type="ECO:0000313" key="5">
    <source>
        <dbReference type="Proteomes" id="UP000183894"/>
    </source>
</evidence>
<sequence length="476" mass="49668">MTQHRRTYLRNVSALVTSVAGVGAASTTVAAESPPKWDDSTLYEEGDRVTHDGYIWEADLSSRNAEPSEGSAYWTKVGPVDGGGDGGGETLTAAFTVDDATVTPGTSVSFDASDSTGSIDSYDWDFGDGESATGKTVSHSFGSTGSYTVELTVTGADGATDATSKTVTVESSDGGGGTPADGLPSSVFAPYDHVSTKPETAPIDHAQQAGTNYFHLAFVLAGPDGQPAWDGDANKLVGESSVGGYIDDIHDAGGEAIIAFGGAAGPYLADGTDDPAVLADRFEAVVDAYGATHLDIDEEAFAMDTVKRRNEALATLQERRPEVSVSFTLPTSTKGLTAQGTDVLQDAIDKGVTIDTVNIMTMNYGWVEPSGDIVTQSASNLHDDLGDLFPDKSAAERWSMVGITPMIGVNNVGGTFTQSDAEQVLDFAQNNDVGMLSFWSIDRDNGTGSGEVSPVKSGIDQEPYEFSSLFAPFTSE</sequence>
<dbReference type="InterPro" id="IPR003610">
    <property type="entry name" value="CBM5/12"/>
</dbReference>
<dbReference type="SUPFAM" id="SSF49299">
    <property type="entry name" value="PKD domain"/>
    <property type="match status" value="1"/>
</dbReference>
<gene>
    <name evidence="4" type="ORF">SAMN04488691_103140</name>
</gene>
<dbReference type="OrthoDB" id="8638at2157"/>
<keyword evidence="1" id="KW-0378">Hydrolase</keyword>
<dbReference type="InterPro" id="IPR022409">
    <property type="entry name" value="PKD/Chitinase_dom"/>
</dbReference>
<dbReference type="CDD" id="cd00146">
    <property type="entry name" value="PKD"/>
    <property type="match status" value="1"/>
</dbReference>
<dbReference type="AlphaFoldDB" id="A0A1H7MYP5"/>
<dbReference type="Pfam" id="PF18911">
    <property type="entry name" value="PKD_4"/>
    <property type="match status" value="1"/>
</dbReference>
<evidence type="ECO:0000313" key="4">
    <source>
        <dbReference type="EMBL" id="SEL16390.1"/>
    </source>
</evidence>
<dbReference type="CDD" id="cd12215">
    <property type="entry name" value="ChiC_BD"/>
    <property type="match status" value="1"/>
</dbReference>